<dbReference type="EMBL" id="JBCDNA010000001">
    <property type="protein sequence ID" value="MEL4455390.1"/>
    <property type="molecule type" value="Genomic_DNA"/>
</dbReference>
<organism evidence="1 2">
    <name type="scientific">Lutimonas vermicola</name>
    <dbReference type="NCBI Taxonomy" id="414288"/>
    <lineage>
        <taxon>Bacteria</taxon>
        <taxon>Pseudomonadati</taxon>
        <taxon>Bacteroidota</taxon>
        <taxon>Flavobacteriia</taxon>
        <taxon>Flavobacteriales</taxon>
        <taxon>Flavobacteriaceae</taxon>
        <taxon>Lutimonas</taxon>
    </lineage>
</organism>
<keyword evidence="1" id="KW-0378">Hydrolase</keyword>
<dbReference type="Gene3D" id="3.50.30.50">
    <property type="entry name" value="Putative cyclase"/>
    <property type="match status" value="1"/>
</dbReference>
<dbReference type="PANTHER" id="PTHR31118">
    <property type="entry name" value="CYCLASE-LIKE PROTEIN 2"/>
    <property type="match status" value="1"/>
</dbReference>
<accession>A0ABU9KYW7</accession>
<evidence type="ECO:0000313" key="2">
    <source>
        <dbReference type="Proteomes" id="UP001474120"/>
    </source>
</evidence>
<keyword evidence="2" id="KW-1185">Reference proteome</keyword>
<dbReference type="InterPro" id="IPR007325">
    <property type="entry name" value="KFase/CYL"/>
</dbReference>
<protein>
    <submittedName>
        <fullName evidence="1">Cyclase family protein</fullName>
        <ecNumber evidence="1">3.5.-.-</ecNumber>
    </submittedName>
</protein>
<dbReference type="EC" id="3.5.-.-" evidence="1"/>
<evidence type="ECO:0000313" key="1">
    <source>
        <dbReference type="EMBL" id="MEL4455390.1"/>
    </source>
</evidence>
<dbReference type="SUPFAM" id="SSF102198">
    <property type="entry name" value="Putative cyclase"/>
    <property type="match status" value="1"/>
</dbReference>
<dbReference type="PANTHER" id="PTHR31118:SF12">
    <property type="entry name" value="CYCLASE-LIKE PROTEIN 2"/>
    <property type="match status" value="1"/>
</dbReference>
<comment type="caution">
    <text evidence="1">The sequence shown here is derived from an EMBL/GenBank/DDBJ whole genome shotgun (WGS) entry which is preliminary data.</text>
</comment>
<dbReference type="Proteomes" id="UP001474120">
    <property type="component" value="Unassembled WGS sequence"/>
</dbReference>
<dbReference type="GO" id="GO:0016787">
    <property type="term" value="F:hydrolase activity"/>
    <property type="evidence" value="ECO:0007669"/>
    <property type="project" value="UniProtKB-KW"/>
</dbReference>
<reference evidence="1 2" key="1">
    <citation type="submission" date="2024-04" db="EMBL/GenBank/DDBJ databases">
        <title>whole genome sequencing of Lutimonas vermicola strain IMCC1616.</title>
        <authorList>
            <person name="Bae S.S."/>
        </authorList>
    </citation>
    <scope>NUCLEOTIDE SEQUENCE [LARGE SCALE GENOMIC DNA]</scope>
    <source>
        <strain evidence="1 2">IMCC1616</strain>
    </source>
</reference>
<dbReference type="RefSeq" id="WP_342159211.1">
    <property type="nucleotide sequence ID" value="NZ_JBCDNA010000001.1"/>
</dbReference>
<sequence>MKNYPAGLVLVFLILLSCTESNQHQKESILPKTEQIESFKIIDLSHDYSKETIYWVTAKQFELDTVYMGETEQGFYYSANNFSTAEHGGTHIDAPIHFAKGGQTVDEIPLEKLIGPAIKIDVSEKAIQDVDYLIGIEDFVNWEAQQQMTIPEGSIVLLQTGHSTYYPLKEKYLGTDQRGAEAIALLHFPGLSAEAASWLVEKRNINAIGIDTPSIDYGQSQDFKSHVILLSKNIPAFENLTHLDQLPNKDFEVIALPMKIKGGSGAPLRIVAMLKE</sequence>
<gene>
    <name evidence="1" type="ORF">AABB81_05745</name>
</gene>
<proteinExistence type="predicted"/>
<dbReference type="Pfam" id="PF04199">
    <property type="entry name" value="Cyclase"/>
    <property type="match status" value="1"/>
</dbReference>
<dbReference type="PROSITE" id="PS51257">
    <property type="entry name" value="PROKAR_LIPOPROTEIN"/>
    <property type="match status" value="1"/>
</dbReference>
<dbReference type="InterPro" id="IPR037175">
    <property type="entry name" value="KFase_sf"/>
</dbReference>
<name>A0ABU9KYW7_9FLAO</name>